<dbReference type="InterPro" id="IPR036188">
    <property type="entry name" value="FAD/NAD-bd_sf"/>
</dbReference>
<dbReference type="SMART" id="SM00185">
    <property type="entry name" value="ARM"/>
    <property type="match status" value="4"/>
</dbReference>
<evidence type="ECO:0000256" key="26">
    <source>
        <dbReference type="PROSITE-ProRule" id="PRU00283"/>
    </source>
</evidence>
<dbReference type="InterPro" id="IPR038299">
    <property type="entry name" value="DAO_C_sf"/>
</dbReference>
<evidence type="ECO:0000256" key="7">
    <source>
        <dbReference type="ARBA" id="ARBA00010103"/>
    </source>
</evidence>
<dbReference type="PROSITE" id="PS00978">
    <property type="entry name" value="FAD_G3PDH_2"/>
    <property type="match status" value="1"/>
</dbReference>
<dbReference type="Gene3D" id="3.30.70.580">
    <property type="entry name" value="Pseudouridine synthase I, catalytic domain, N-terminal subdomain"/>
    <property type="match status" value="1"/>
</dbReference>
<evidence type="ECO:0000256" key="22">
    <source>
        <dbReference type="ARBA" id="ARBA00023235"/>
    </source>
</evidence>
<comment type="pathway">
    <text evidence="4">Polyol metabolism; glycerol degradation via glycerol kinase pathway; glycerone phosphate from sn-glycerol 3-phosphate (anaerobic route): step 1/1.</text>
</comment>
<keyword evidence="21" id="KW-0206">Cytoskeleton</keyword>
<keyword evidence="11" id="KW-0493">Microtubule</keyword>
<dbReference type="SUPFAM" id="SSF48371">
    <property type="entry name" value="ARM repeat"/>
    <property type="match status" value="1"/>
</dbReference>
<dbReference type="CDD" id="cd00165">
    <property type="entry name" value="S4"/>
    <property type="match status" value="1"/>
</dbReference>
<dbReference type="GO" id="GO:0005524">
    <property type="term" value="F:ATP binding"/>
    <property type="evidence" value="ECO:0007669"/>
    <property type="project" value="UniProtKB-UniRule"/>
</dbReference>
<dbReference type="Pfam" id="PF01479">
    <property type="entry name" value="S4"/>
    <property type="match status" value="1"/>
</dbReference>
<dbReference type="SMART" id="SM00363">
    <property type="entry name" value="S4"/>
    <property type="match status" value="1"/>
</dbReference>
<dbReference type="InterPro" id="IPR042092">
    <property type="entry name" value="PsdUridine_s_RsuA/RluB/E/F_cat"/>
</dbReference>
<dbReference type="Gene3D" id="3.10.290.10">
    <property type="entry name" value="RNA-binding S4 domain"/>
    <property type="match status" value="1"/>
</dbReference>
<dbReference type="EMBL" id="UZAU01000234">
    <property type="status" value="NOT_ANNOTATED_CDS"/>
    <property type="molecule type" value="Genomic_DNA"/>
</dbReference>
<dbReference type="InterPro" id="IPR027417">
    <property type="entry name" value="P-loop_NTPase"/>
</dbReference>
<evidence type="ECO:0000256" key="5">
    <source>
        <dbReference type="ARBA" id="ARBA00007330"/>
    </source>
</evidence>
<keyword evidence="9" id="KW-0963">Cytoplasm</keyword>
<dbReference type="FunFam" id="3.10.290.10:FF:000003">
    <property type="entry name" value="Pseudouridine synthase"/>
    <property type="match status" value="1"/>
</dbReference>
<dbReference type="InterPro" id="IPR036986">
    <property type="entry name" value="S4_RNA-bd_sf"/>
</dbReference>
<dbReference type="InterPro" id="IPR020094">
    <property type="entry name" value="TruA/RsuA/RluB/E/F_N"/>
</dbReference>
<keyword evidence="24" id="KW-0694">RNA-binding</keyword>
<feature type="region of interest" description="Disordered" evidence="29">
    <location>
        <begin position="1783"/>
        <end position="1812"/>
    </location>
</feature>
<feature type="domain" description="Kinesin motor" evidence="30">
    <location>
        <begin position="1121"/>
        <end position="1463"/>
    </location>
</feature>
<dbReference type="Gene3D" id="1.25.10.10">
    <property type="entry name" value="Leucine-rich Repeat Variant"/>
    <property type="match status" value="1"/>
</dbReference>
<keyword evidence="32" id="KW-1185">Reference proteome</keyword>
<dbReference type="SUPFAM" id="SSF52540">
    <property type="entry name" value="P-loop containing nucleoside triphosphate hydrolases"/>
    <property type="match status" value="1"/>
</dbReference>
<comment type="similarity">
    <text evidence="6">Belongs to the pseudouridine synthase RsuA family.</text>
</comment>
<accession>A0A803NWG8</accession>
<evidence type="ECO:0000256" key="2">
    <source>
        <dbReference type="ARBA" id="ARBA00004173"/>
    </source>
</evidence>
<dbReference type="PROSITE" id="PS01149">
    <property type="entry name" value="PSI_RSU"/>
    <property type="match status" value="1"/>
</dbReference>
<dbReference type="PROSITE" id="PS00977">
    <property type="entry name" value="FAD_G3PDH_1"/>
    <property type="match status" value="1"/>
</dbReference>
<keyword evidence="16" id="KW-0809">Transit peptide</keyword>
<evidence type="ECO:0000256" key="16">
    <source>
        <dbReference type="ARBA" id="ARBA00022946"/>
    </source>
</evidence>
<dbReference type="InterPro" id="IPR006076">
    <property type="entry name" value="FAD-dep_OxRdtase"/>
</dbReference>
<keyword evidence="14" id="KW-0274">FAD</keyword>
<evidence type="ECO:0000256" key="12">
    <source>
        <dbReference type="ARBA" id="ARBA00022737"/>
    </source>
</evidence>
<dbReference type="InterPro" id="IPR001752">
    <property type="entry name" value="Kinesin_motor_dom"/>
</dbReference>
<evidence type="ECO:0000256" key="11">
    <source>
        <dbReference type="ARBA" id="ARBA00022701"/>
    </source>
</evidence>
<dbReference type="OMA" id="INHHSPR"/>
<dbReference type="InterPro" id="IPR031656">
    <property type="entry name" value="DAO_C"/>
</dbReference>
<evidence type="ECO:0000256" key="3">
    <source>
        <dbReference type="ARBA" id="ARBA00004245"/>
    </source>
</evidence>
<dbReference type="InterPro" id="IPR016024">
    <property type="entry name" value="ARM-type_fold"/>
</dbReference>
<evidence type="ECO:0000256" key="4">
    <source>
        <dbReference type="ARBA" id="ARBA00005157"/>
    </source>
</evidence>
<dbReference type="GO" id="GO:0003723">
    <property type="term" value="F:RNA binding"/>
    <property type="evidence" value="ECO:0007669"/>
    <property type="project" value="UniProtKB-KW"/>
</dbReference>
<dbReference type="CDD" id="cd00106">
    <property type="entry name" value="KISc"/>
    <property type="match status" value="1"/>
</dbReference>
<dbReference type="SUPFAM" id="SSF55120">
    <property type="entry name" value="Pseudouridine synthase"/>
    <property type="match status" value="1"/>
</dbReference>
<evidence type="ECO:0000313" key="31">
    <source>
        <dbReference type="EnsemblPlants" id="cds.evm.model.02.2127"/>
    </source>
</evidence>
<dbReference type="InterPro" id="IPR000447">
    <property type="entry name" value="G3P_DH_FAD-dep"/>
</dbReference>
<dbReference type="GO" id="GO:0006072">
    <property type="term" value="P:glycerol-3-phosphate metabolic process"/>
    <property type="evidence" value="ECO:0007669"/>
    <property type="project" value="UniProtKB-UniRule"/>
</dbReference>
<dbReference type="InterPro" id="IPR011989">
    <property type="entry name" value="ARM-like"/>
</dbReference>
<dbReference type="GO" id="GO:0004368">
    <property type="term" value="F:glycerol-3-phosphate dehydrogenase (quinone) activity"/>
    <property type="evidence" value="ECO:0007669"/>
    <property type="project" value="UniProtKB-EC"/>
</dbReference>
<evidence type="ECO:0000256" key="13">
    <source>
        <dbReference type="ARBA" id="ARBA00022741"/>
    </source>
</evidence>
<proteinExistence type="inferred from homology"/>
<keyword evidence="18 28" id="KW-0175">Coiled coil</keyword>
<evidence type="ECO:0000256" key="8">
    <source>
        <dbReference type="ARBA" id="ARBA00013029"/>
    </source>
</evidence>
<comment type="similarity">
    <text evidence="7">Belongs to the TRAFAC class myosin-kinesin ATPase superfamily. Kinesin family. Ungrouped subfamily.</text>
</comment>
<organism evidence="31 32">
    <name type="scientific">Cannabis sativa</name>
    <name type="common">Hemp</name>
    <name type="synonym">Marijuana</name>
    <dbReference type="NCBI Taxonomy" id="3483"/>
    <lineage>
        <taxon>Eukaryota</taxon>
        <taxon>Viridiplantae</taxon>
        <taxon>Streptophyta</taxon>
        <taxon>Embryophyta</taxon>
        <taxon>Tracheophyta</taxon>
        <taxon>Spermatophyta</taxon>
        <taxon>Magnoliopsida</taxon>
        <taxon>eudicotyledons</taxon>
        <taxon>Gunneridae</taxon>
        <taxon>Pentapetalae</taxon>
        <taxon>rosids</taxon>
        <taxon>fabids</taxon>
        <taxon>Rosales</taxon>
        <taxon>Cannabaceae</taxon>
        <taxon>Cannabis</taxon>
    </lineage>
</organism>
<reference evidence="31" key="2">
    <citation type="submission" date="2021-03" db="UniProtKB">
        <authorList>
            <consortium name="EnsemblPlants"/>
        </authorList>
    </citation>
    <scope>IDENTIFICATION</scope>
</reference>
<dbReference type="InterPro" id="IPR019821">
    <property type="entry name" value="Kinesin_motor_CS"/>
</dbReference>
<evidence type="ECO:0000256" key="23">
    <source>
        <dbReference type="ARBA" id="ARBA00063975"/>
    </source>
</evidence>
<dbReference type="GO" id="GO:0005874">
    <property type="term" value="C:microtubule"/>
    <property type="evidence" value="ECO:0007669"/>
    <property type="project" value="UniProtKB-KW"/>
</dbReference>
<dbReference type="Gene3D" id="3.30.70.1560">
    <property type="entry name" value="Alpha-L RNA-binding motif"/>
    <property type="match status" value="1"/>
</dbReference>
<feature type="compositionally biased region" description="Polar residues" evidence="29">
    <location>
        <begin position="1099"/>
        <end position="1116"/>
    </location>
</feature>
<reference evidence="31" key="1">
    <citation type="submission" date="2018-11" db="EMBL/GenBank/DDBJ databases">
        <authorList>
            <person name="Grassa J C."/>
        </authorList>
    </citation>
    <scope>NUCLEOTIDE SEQUENCE [LARGE SCALE GENOMIC DNA]</scope>
</reference>
<dbReference type="SUPFAM" id="SSF54373">
    <property type="entry name" value="FAD-linked reductases, C-terminal domain"/>
    <property type="match status" value="1"/>
</dbReference>
<protein>
    <recommendedName>
        <fullName evidence="8 27">Glycerol-3-phosphate dehydrogenase</fullName>
        <ecNumber evidence="8 27">1.1.5.3</ecNumber>
    </recommendedName>
</protein>
<dbReference type="Gene3D" id="1.10.8.870">
    <property type="entry name" value="Alpha-glycerophosphate oxidase, cap domain"/>
    <property type="match status" value="1"/>
</dbReference>
<evidence type="ECO:0000256" key="18">
    <source>
        <dbReference type="ARBA" id="ARBA00023054"/>
    </source>
</evidence>
<dbReference type="GO" id="GO:0007018">
    <property type="term" value="P:microtubule-based movement"/>
    <property type="evidence" value="ECO:0007669"/>
    <property type="project" value="InterPro"/>
</dbReference>
<name>A0A803NWG8_CANSA</name>
<keyword evidence="19" id="KW-0496">Mitochondrion</keyword>
<dbReference type="Gene3D" id="3.50.50.60">
    <property type="entry name" value="FAD/NAD(P)-binding domain"/>
    <property type="match status" value="1"/>
</dbReference>
<evidence type="ECO:0000313" key="32">
    <source>
        <dbReference type="Proteomes" id="UP000596661"/>
    </source>
</evidence>
<dbReference type="GO" id="GO:0001522">
    <property type="term" value="P:pseudouridine synthesis"/>
    <property type="evidence" value="ECO:0007669"/>
    <property type="project" value="InterPro"/>
</dbReference>
<comment type="catalytic activity">
    <reaction evidence="27">
        <text>a quinone + sn-glycerol 3-phosphate = dihydroxyacetone phosphate + a quinol</text>
        <dbReference type="Rhea" id="RHEA:18977"/>
        <dbReference type="ChEBI" id="CHEBI:24646"/>
        <dbReference type="ChEBI" id="CHEBI:57597"/>
        <dbReference type="ChEBI" id="CHEBI:57642"/>
        <dbReference type="ChEBI" id="CHEBI:132124"/>
        <dbReference type="EC" id="1.1.5.3"/>
    </reaction>
</comment>
<dbReference type="Gene3D" id="3.30.9.10">
    <property type="entry name" value="D-Amino Acid Oxidase, subunit A, domain 2"/>
    <property type="match status" value="1"/>
</dbReference>
<feature type="binding site" evidence="26">
    <location>
        <begin position="1206"/>
        <end position="1213"/>
    </location>
    <ligand>
        <name>ATP</name>
        <dbReference type="ChEBI" id="CHEBI:30616"/>
    </ligand>
</feature>
<dbReference type="Pfam" id="PF00849">
    <property type="entry name" value="PseudoU_synth_2"/>
    <property type="match status" value="1"/>
</dbReference>
<evidence type="ECO:0000256" key="1">
    <source>
        <dbReference type="ARBA" id="ARBA00001974"/>
    </source>
</evidence>
<comment type="similarity">
    <text evidence="5 27">Belongs to the FAD-dependent glycerol-3-phosphate dehydrogenase family.</text>
</comment>
<dbReference type="GO" id="GO:0006364">
    <property type="term" value="P:rRNA processing"/>
    <property type="evidence" value="ECO:0007669"/>
    <property type="project" value="UniProtKB-ARBA"/>
</dbReference>
<dbReference type="Pfam" id="PF01266">
    <property type="entry name" value="DAO"/>
    <property type="match status" value="1"/>
</dbReference>
<dbReference type="GO" id="GO:0005739">
    <property type="term" value="C:mitochondrion"/>
    <property type="evidence" value="ECO:0007669"/>
    <property type="project" value="UniProtKB-SubCell"/>
</dbReference>
<dbReference type="FunFam" id="3.30.70.1560:FF:000004">
    <property type="entry name" value="Ribosomal large subunit pseudouridine synthase B"/>
    <property type="match status" value="1"/>
</dbReference>
<evidence type="ECO:0000256" key="27">
    <source>
        <dbReference type="RuleBase" id="RU361217"/>
    </source>
</evidence>
<dbReference type="EnsemblPlants" id="evm.model.02.2127">
    <property type="protein sequence ID" value="cds.evm.model.02.2127"/>
    <property type="gene ID" value="evm.TU.02.2127"/>
</dbReference>
<feature type="region of interest" description="Disordered" evidence="29">
    <location>
        <begin position="787"/>
        <end position="807"/>
    </location>
</feature>
<keyword evidence="17 27" id="KW-0560">Oxidoreductase</keyword>
<keyword evidence="20 26" id="KW-0505">Motor protein</keyword>
<dbReference type="SUPFAM" id="SSF51905">
    <property type="entry name" value="FAD/NAD(P)-binding domain"/>
    <property type="match status" value="1"/>
</dbReference>
<evidence type="ECO:0000256" key="17">
    <source>
        <dbReference type="ARBA" id="ARBA00023002"/>
    </source>
</evidence>
<dbReference type="Pfam" id="PF16901">
    <property type="entry name" value="DAO_C"/>
    <property type="match status" value="1"/>
</dbReference>
<evidence type="ECO:0000256" key="14">
    <source>
        <dbReference type="ARBA" id="ARBA00022827"/>
    </source>
</evidence>
<dbReference type="PROSITE" id="PS50889">
    <property type="entry name" value="S4"/>
    <property type="match status" value="1"/>
</dbReference>
<evidence type="ECO:0000256" key="10">
    <source>
        <dbReference type="ARBA" id="ARBA00022630"/>
    </source>
</evidence>
<dbReference type="PANTHER" id="PTHR11985:SF15">
    <property type="entry name" value="GLYCEROL-3-PHOSPHATE DEHYDROGENASE, MITOCHONDRIAL"/>
    <property type="match status" value="1"/>
</dbReference>
<comment type="cofactor">
    <cofactor evidence="1 27">
        <name>FAD</name>
        <dbReference type="ChEBI" id="CHEBI:57692"/>
    </cofactor>
</comment>
<feature type="coiled-coil region" evidence="28">
    <location>
        <begin position="1479"/>
        <end position="1750"/>
    </location>
</feature>
<keyword evidence="15 26" id="KW-0067">ATP-binding</keyword>
<dbReference type="InterPro" id="IPR018496">
    <property type="entry name" value="PsdUridine_synth_RsuA/RluB_CS"/>
</dbReference>
<evidence type="ECO:0000256" key="6">
    <source>
        <dbReference type="ARBA" id="ARBA00008348"/>
    </source>
</evidence>
<evidence type="ECO:0000256" key="24">
    <source>
        <dbReference type="PROSITE-ProRule" id="PRU00182"/>
    </source>
</evidence>
<dbReference type="Proteomes" id="UP000596661">
    <property type="component" value="Chromosome 2"/>
</dbReference>
<evidence type="ECO:0000256" key="19">
    <source>
        <dbReference type="ARBA" id="ARBA00023128"/>
    </source>
</evidence>
<feature type="compositionally biased region" description="Polar residues" evidence="29">
    <location>
        <begin position="1792"/>
        <end position="1801"/>
    </location>
</feature>
<dbReference type="GO" id="GO:0003777">
    <property type="term" value="F:microtubule motor activity"/>
    <property type="evidence" value="ECO:0007669"/>
    <property type="project" value="InterPro"/>
</dbReference>
<feature type="repeat" description="ARM" evidence="25">
    <location>
        <begin position="1868"/>
        <end position="1911"/>
    </location>
</feature>
<dbReference type="GO" id="GO:0008017">
    <property type="term" value="F:microtubule binding"/>
    <property type="evidence" value="ECO:0007669"/>
    <property type="project" value="InterPro"/>
</dbReference>
<feature type="region of interest" description="Disordered" evidence="29">
    <location>
        <begin position="1058"/>
        <end position="1121"/>
    </location>
</feature>
<keyword evidence="12" id="KW-0677">Repeat</keyword>
<dbReference type="PROSITE" id="PS00411">
    <property type="entry name" value="KINESIN_MOTOR_1"/>
    <property type="match status" value="1"/>
</dbReference>
<dbReference type="FunFam" id="1.10.8.870:FF:000004">
    <property type="entry name" value="Glycerol-3-phosphate dehydrogenase"/>
    <property type="match status" value="1"/>
</dbReference>
<dbReference type="EC" id="1.1.5.3" evidence="8 27"/>
<sequence>MATATRLRRLGAAAAIATASGGALIFNQPSFAVNDRGGGPALATVRQKIADSNAVVPPRSVQESALIGASSANPLDVLVIGGGATGSGVALDAVTRGLRVGLVEREDFASGTSSRSTKLIHGGVRYLEKAVFNFDYGQLKLVFHALEERKQVIENAPHLCHALPCMTPCFDWFEVVYFWSGLKLYDLVAGARLLHLSRYYSAQESVELFPTLARKGKDKSLKGTVVYYDGQMNDSRLNVGLACTAALAGAAVLNHAEVVSFLKDEVSNRIVGARIRNNLTGQEFDTYAKVIVNAAGPFCDSVRNLADKEARPMICPSSGVHIVLPDYYSPEGMGLIVPKTKDGRVVFMLPWLGRTIAGTTDSNTSITLLPEPHEDEIQFILDAICDYLNVKVRRTDVLSAWSGIRPLAVDPSAKNTESISRDHVVCEEYPGLVTITGGKWTTYRSMAEDAVDAAIKSGKLSPANECVTPKLRIVGGDGWDPASFTVLAQQYIRMKKSHGGKVVPGVMDTAAAKHLSQAYGTLAERVAAIAQNENLGKRLAHGYPFLEAEVAYCARNEFCESAVDFIARRCRLAFLDTDAASRALPRVVEILASEHKWDKSRKKEEVEKAKQFLETFKSSKNAQFHDGKHLYSILLFVGWPRVSSEISLTMKELDFHRYHVNGAWGFGVGRPFCLTELRVGRRRYLVRVGQWSIDCGGVGRRRYLIRGSVKICLTASQFYAVVALSLWLMEPKPQLEDSDPQLSGVDGQLFIPWIVRGEDGNLKLQSHPPTHLLQAMAHAETKTKATTAAAKKKKKETVAKTTEPKHSKASRRFYNENFKDSEQRLSKVLAAAGVASRRTSEELIFEGKVTVNGSVCKTPQTRVDPARDMIYVNGNRLPKRLPPKVYFALNKPKGYICSSGEKKSVLGLFEDYLKSWDKRYPGQTKPRLFTIGRLDVATTGLIIVTNDGDFAQKLSHPSSNMSKEYIATIEGKVGKKHLIAISEGTVIDGVRCIPDSVELLPDQPDRPRSRLRVVVHDGRNHEVRELVKNAGLEIHALKRVRIGGYRLPTDLGLGMHIELKQGGGGGHNGNNGRSEKQQQVSSSSRGQTHFSNRPKAPTSRRSVTPNSRIRSTPDSVQDSERVRVAVRLRPKNAEDHLLDSDFVDCVELQPELKRLKLRKNNWSSESYRFDEVFTDTASQRRVYEAVAKPVVESVLNGYNGTVMAYGQTGTGKTYTLSRLGKDDTSERGIMARALEDILSSTSPGFDSVEISYLQLYLESIHDLLAPEKINIPIYEDPKTGEVSLPGASVVQVQDLDHFLHLLQIGETNRHAANTKLNTESSRSHAILMVTVRRPVNENVKDGLNLQEKVSSPSSNGVPIVRKSKLLIVDLAGSERVDKSGSEGHMLEEAKFINSSLTSLGKCINALAENSPHIPFRDSKLTRLLRDSFGGSARTSLIITIGPSARHNVETSSTIMFGQRAIKIINTVKLKEEFDYESLCRKLESQVDLLTAEVERQQKVREDDRNELEKELRECQDSSYEARKNLITRSEFLEKENTRLELEVKDTLNELNRQQDQNEFMHDKVAELETRLKHSKQNQLESSAYQKVLVDTTQMYEKKIAELTKQLEDENARTEIADEQLDAMKQLLSDSQKKIQKLEMENSRCKKELADTTQMYEERISDLSRQLKNEHIHCEDLKEQLDSARKLLSDHQSSMQMQGQNEIMTLQEKLQEMYQLHEQALDELQFLKTEYKDLSENEAKTTEELVTMRQRLLVEEEHRKTVENELVNLKKAVPENDIYFEDKMSHGKENSGRVPSSFGSPTRTEKPNSLRETLSGQRATIAKICEEVGLQKILQLLSSEDSDVQIHAVKVVANLAAEDINQEKIVEEGGLDALLTLLRSSQNPTILRVASGAIANLAMNEMNQGLIISKGGAQLLTTIASKSNDPQTLRMVAGALANLCGNESLHAVLQENGGIKALMEMVRCGSSDVIAQIARGLANFAKCETRGVIQGYRKGRSLLVEDGVLSWLIANSNTTSTSTKRHIELALCHLAQNNDNTREFISSGGVNELVRISMESSKEDIRNLAKKMLRMNTAFQAEMQTKK</sequence>
<dbReference type="SMART" id="SM00129">
    <property type="entry name" value="KISc"/>
    <property type="match status" value="1"/>
</dbReference>
<dbReference type="PROSITE" id="PS50176">
    <property type="entry name" value="ARM_REPEAT"/>
    <property type="match status" value="2"/>
</dbReference>
<dbReference type="Pfam" id="PF00514">
    <property type="entry name" value="Arm"/>
    <property type="match status" value="1"/>
</dbReference>
<evidence type="ECO:0000256" key="25">
    <source>
        <dbReference type="PROSITE-ProRule" id="PRU00259"/>
    </source>
</evidence>
<dbReference type="FunFam" id="3.40.850.10:FF:000036">
    <property type="entry name" value="Kinesin-like protein"/>
    <property type="match status" value="1"/>
</dbReference>
<comment type="subunit">
    <text evidence="23">Interacts (via C-terminus) with NEK5.</text>
</comment>
<evidence type="ECO:0000256" key="28">
    <source>
        <dbReference type="SAM" id="Coils"/>
    </source>
</evidence>
<dbReference type="PANTHER" id="PTHR11985">
    <property type="entry name" value="GLYCEROL-3-PHOSPHATE DEHYDROGENASE"/>
    <property type="match status" value="1"/>
</dbReference>
<feature type="compositionally biased region" description="Polar residues" evidence="29">
    <location>
        <begin position="1077"/>
        <end position="1091"/>
    </location>
</feature>
<evidence type="ECO:0000259" key="30">
    <source>
        <dbReference type="PROSITE" id="PS50067"/>
    </source>
</evidence>
<comment type="subcellular location">
    <subcellularLocation>
        <location evidence="3">Cytoplasm</location>
        <location evidence="3">Cytoskeleton</location>
    </subcellularLocation>
    <subcellularLocation>
        <location evidence="2">Mitochondrion</location>
    </subcellularLocation>
</comment>
<evidence type="ECO:0000256" key="21">
    <source>
        <dbReference type="ARBA" id="ARBA00023212"/>
    </source>
</evidence>
<keyword evidence="22" id="KW-0413">Isomerase</keyword>
<dbReference type="InterPro" id="IPR002942">
    <property type="entry name" value="S4_RNA-bd"/>
</dbReference>
<dbReference type="FunFam" id="3.30.70.580:FF:000013">
    <property type="entry name" value="Ribosomal large subunit pseudouridine synthase B"/>
    <property type="match status" value="1"/>
</dbReference>
<feature type="repeat" description="ARM" evidence="25">
    <location>
        <begin position="1827"/>
        <end position="1869"/>
    </location>
</feature>
<dbReference type="Gene3D" id="3.40.850.10">
    <property type="entry name" value="Kinesin motor domain"/>
    <property type="match status" value="1"/>
</dbReference>
<evidence type="ECO:0000256" key="9">
    <source>
        <dbReference type="ARBA" id="ARBA00022490"/>
    </source>
</evidence>
<dbReference type="InterPro" id="IPR020103">
    <property type="entry name" value="PsdUridine_synth_cat_dom_sf"/>
</dbReference>
<evidence type="ECO:0000256" key="15">
    <source>
        <dbReference type="ARBA" id="ARBA00022840"/>
    </source>
</evidence>
<dbReference type="InterPro" id="IPR036961">
    <property type="entry name" value="Kinesin_motor_dom_sf"/>
</dbReference>
<dbReference type="PROSITE" id="PS50067">
    <property type="entry name" value="KINESIN_MOTOR_2"/>
    <property type="match status" value="1"/>
</dbReference>
<evidence type="ECO:0000256" key="29">
    <source>
        <dbReference type="SAM" id="MobiDB-lite"/>
    </source>
</evidence>
<dbReference type="Gramene" id="evm.model.02.2127">
    <property type="protein sequence ID" value="cds.evm.model.02.2127"/>
    <property type="gene ID" value="evm.TU.02.2127"/>
</dbReference>
<dbReference type="PRINTS" id="PR01001">
    <property type="entry name" value="FADG3PDH"/>
</dbReference>
<keyword evidence="10 27" id="KW-0285">Flavoprotein</keyword>
<keyword evidence="13 26" id="KW-0547">Nucleotide-binding</keyword>
<dbReference type="GO" id="GO:0009982">
    <property type="term" value="F:pseudouridine synthase activity"/>
    <property type="evidence" value="ECO:0007669"/>
    <property type="project" value="InterPro"/>
</dbReference>
<dbReference type="SUPFAM" id="SSF55174">
    <property type="entry name" value="Alpha-L RNA-binding motif"/>
    <property type="match status" value="1"/>
</dbReference>
<evidence type="ECO:0000256" key="20">
    <source>
        <dbReference type="ARBA" id="ARBA00023175"/>
    </source>
</evidence>
<dbReference type="InterPro" id="IPR006145">
    <property type="entry name" value="PsdUridine_synth_RsuA/RluA"/>
</dbReference>
<feature type="compositionally biased region" description="Basic and acidic residues" evidence="29">
    <location>
        <begin position="796"/>
        <end position="806"/>
    </location>
</feature>
<dbReference type="InterPro" id="IPR000225">
    <property type="entry name" value="Armadillo"/>
</dbReference>
<dbReference type="Pfam" id="PF00225">
    <property type="entry name" value="Kinesin"/>
    <property type="match status" value="1"/>
</dbReference>